<dbReference type="AlphaFoldDB" id="A0A0K2SKE4"/>
<sequence length="235" mass="23269">MSGAISSRLAGSPGFWPPAAWPWGPLDLGTGSVLGWLQAAAGLFLAGLAIRLLDDALDQGEDREAGVPNLAERLGPATAAYAAAALALAALVLPRLAPATVLAAYGVGMAGGLLERLPTRMPAWAEAAGALLALFLLVPAAAAWSLLLMGALQAADRWLDRGAFRAGQGGKAPRAAGREGGESAPVARSPAPALLAMGLALLAAGLAPGLTAAGLVAAAALELAFKGGVRAHARG</sequence>
<feature type="transmembrane region" description="Helical" evidence="1">
    <location>
        <begin position="129"/>
        <end position="152"/>
    </location>
</feature>
<dbReference type="RefSeq" id="WP_068136642.1">
    <property type="nucleotide sequence ID" value="NZ_AP014924.1"/>
</dbReference>
<dbReference type="EMBL" id="AP014924">
    <property type="protein sequence ID" value="BAS27581.1"/>
    <property type="molecule type" value="Genomic_DNA"/>
</dbReference>
<feature type="transmembrane region" description="Helical" evidence="1">
    <location>
        <begin position="193"/>
        <end position="225"/>
    </location>
</feature>
<evidence type="ECO:0000256" key="1">
    <source>
        <dbReference type="SAM" id="Phobius"/>
    </source>
</evidence>
<feature type="transmembrane region" description="Helical" evidence="1">
    <location>
        <begin position="33"/>
        <end position="53"/>
    </location>
</feature>
<protein>
    <submittedName>
        <fullName evidence="2">Uncharacterized protein</fullName>
    </submittedName>
</protein>
<accession>A0A0K2SKE4</accession>
<keyword evidence="1" id="KW-0812">Transmembrane</keyword>
<reference evidence="3" key="1">
    <citation type="submission" date="2015-07" db="EMBL/GenBank/DDBJ databases">
        <title>Complete genome sequence and phylogenetic analysis of Limnochorda pilosa.</title>
        <authorList>
            <person name="Watanabe M."/>
            <person name="Kojima H."/>
            <person name="Fukui M."/>
        </authorList>
    </citation>
    <scope>NUCLEOTIDE SEQUENCE [LARGE SCALE GENOMIC DNA]</scope>
    <source>
        <strain evidence="3">HC45</strain>
    </source>
</reference>
<dbReference type="STRING" id="1555112.LIP_1735"/>
<name>A0A0K2SKE4_LIMPI</name>
<dbReference type="Proteomes" id="UP000065807">
    <property type="component" value="Chromosome"/>
</dbReference>
<keyword evidence="1" id="KW-0472">Membrane</keyword>
<proteinExistence type="predicted"/>
<reference evidence="3" key="2">
    <citation type="journal article" date="2016" name="Int. J. Syst. Evol. Microbiol.">
        <title>Complete genome sequence and cell structure of Limnochorda pilosa, a Gram-negative spore-former within the phylum Firmicutes.</title>
        <authorList>
            <person name="Watanabe M."/>
            <person name="Kojima H."/>
            <person name="Fukui M."/>
        </authorList>
    </citation>
    <scope>NUCLEOTIDE SEQUENCE [LARGE SCALE GENOMIC DNA]</scope>
    <source>
        <strain evidence="3">HC45</strain>
    </source>
</reference>
<feature type="transmembrane region" description="Helical" evidence="1">
    <location>
        <begin position="74"/>
        <end position="93"/>
    </location>
</feature>
<feature type="transmembrane region" description="Helical" evidence="1">
    <location>
        <begin position="99"/>
        <end position="117"/>
    </location>
</feature>
<dbReference type="PATRIC" id="fig|1555112.3.peg.1769"/>
<evidence type="ECO:0000313" key="2">
    <source>
        <dbReference type="EMBL" id="BAS27581.1"/>
    </source>
</evidence>
<dbReference type="KEGG" id="lpil:LIP_1735"/>
<keyword evidence="3" id="KW-1185">Reference proteome</keyword>
<organism evidence="2 3">
    <name type="scientific">Limnochorda pilosa</name>
    <dbReference type="NCBI Taxonomy" id="1555112"/>
    <lineage>
        <taxon>Bacteria</taxon>
        <taxon>Bacillati</taxon>
        <taxon>Bacillota</taxon>
        <taxon>Limnochordia</taxon>
        <taxon>Limnochordales</taxon>
        <taxon>Limnochordaceae</taxon>
        <taxon>Limnochorda</taxon>
    </lineage>
</organism>
<evidence type="ECO:0000313" key="3">
    <source>
        <dbReference type="Proteomes" id="UP000065807"/>
    </source>
</evidence>
<gene>
    <name evidence="2" type="ORF">LIP_1735</name>
</gene>
<keyword evidence="1" id="KW-1133">Transmembrane helix</keyword>